<dbReference type="EMBL" id="NMUH01006252">
    <property type="protein sequence ID" value="MQM14835.1"/>
    <property type="molecule type" value="Genomic_DNA"/>
</dbReference>
<evidence type="ECO:0000313" key="3">
    <source>
        <dbReference type="Proteomes" id="UP000652761"/>
    </source>
</evidence>
<organism evidence="2 3">
    <name type="scientific">Colocasia esculenta</name>
    <name type="common">Wild taro</name>
    <name type="synonym">Arum esculentum</name>
    <dbReference type="NCBI Taxonomy" id="4460"/>
    <lineage>
        <taxon>Eukaryota</taxon>
        <taxon>Viridiplantae</taxon>
        <taxon>Streptophyta</taxon>
        <taxon>Embryophyta</taxon>
        <taxon>Tracheophyta</taxon>
        <taxon>Spermatophyta</taxon>
        <taxon>Magnoliopsida</taxon>
        <taxon>Liliopsida</taxon>
        <taxon>Araceae</taxon>
        <taxon>Aroideae</taxon>
        <taxon>Colocasieae</taxon>
        <taxon>Colocasia</taxon>
    </lineage>
</organism>
<protein>
    <submittedName>
        <fullName evidence="2">Uncharacterized protein</fullName>
    </submittedName>
</protein>
<sequence>MMLGAWACRRRGGFGGVLCRCECMQDKYQIQEQKLKKKTSSKYLSTALQVPVDSQAQGSQISFRTSVPVDSHKSPVDSHTQESISRKTSVLEIGNLSVPVDR</sequence>
<feature type="compositionally biased region" description="Polar residues" evidence="1">
    <location>
        <begin position="55"/>
        <end position="65"/>
    </location>
</feature>
<feature type="region of interest" description="Disordered" evidence="1">
    <location>
        <begin position="55"/>
        <end position="87"/>
    </location>
</feature>
<feature type="compositionally biased region" description="Basic and acidic residues" evidence="1">
    <location>
        <begin position="70"/>
        <end position="80"/>
    </location>
</feature>
<comment type="caution">
    <text evidence="2">The sequence shown here is derived from an EMBL/GenBank/DDBJ whole genome shotgun (WGS) entry which is preliminary data.</text>
</comment>
<dbReference type="Proteomes" id="UP000652761">
    <property type="component" value="Unassembled WGS sequence"/>
</dbReference>
<evidence type="ECO:0000313" key="2">
    <source>
        <dbReference type="EMBL" id="MQM14835.1"/>
    </source>
</evidence>
<evidence type="ECO:0000256" key="1">
    <source>
        <dbReference type="SAM" id="MobiDB-lite"/>
    </source>
</evidence>
<proteinExistence type="predicted"/>
<keyword evidence="3" id="KW-1185">Reference proteome</keyword>
<dbReference type="AlphaFoldDB" id="A0A843X6Y6"/>
<gene>
    <name evidence="2" type="ORF">Taro_047772</name>
</gene>
<accession>A0A843X6Y6</accession>
<reference evidence="2" key="1">
    <citation type="submission" date="2017-07" db="EMBL/GenBank/DDBJ databases">
        <title>Taro Niue Genome Assembly and Annotation.</title>
        <authorList>
            <person name="Atibalentja N."/>
            <person name="Keating K."/>
            <person name="Fields C.J."/>
        </authorList>
    </citation>
    <scope>NUCLEOTIDE SEQUENCE</scope>
    <source>
        <strain evidence="2">Niue_2</strain>
        <tissue evidence="2">Leaf</tissue>
    </source>
</reference>
<name>A0A843X6Y6_COLES</name>